<dbReference type="Proteomes" id="UP000799779">
    <property type="component" value="Unassembled WGS sequence"/>
</dbReference>
<keyword evidence="1" id="KW-1133">Transmembrane helix</keyword>
<organism evidence="2 3">
    <name type="scientific">Amniculicola lignicola CBS 123094</name>
    <dbReference type="NCBI Taxonomy" id="1392246"/>
    <lineage>
        <taxon>Eukaryota</taxon>
        <taxon>Fungi</taxon>
        <taxon>Dikarya</taxon>
        <taxon>Ascomycota</taxon>
        <taxon>Pezizomycotina</taxon>
        <taxon>Dothideomycetes</taxon>
        <taxon>Pleosporomycetidae</taxon>
        <taxon>Pleosporales</taxon>
        <taxon>Amniculicolaceae</taxon>
        <taxon>Amniculicola</taxon>
    </lineage>
</organism>
<evidence type="ECO:0000313" key="3">
    <source>
        <dbReference type="Proteomes" id="UP000799779"/>
    </source>
</evidence>
<sequence length="196" mass="21937">MSNANLSFSNSEIRLLTAIIAAIAAAVPAFYYLRSPSEQESTQHVRTFRKLLRAYKTLRPQALMADVSPDFTHNVLPVGLQIPSRDLASFKQHSGMIFSLFEEFSMTPQPQGGRDGIQFCPETNTVIAHCMMGGKVNGNSEKGRILVEGGVPEWWTECVLFVRMDTSGTSIKEIREFVHSAKAQELRQRLEGIFEK</sequence>
<name>A0A6A5W2W8_9PLEO</name>
<dbReference type="EMBL" id="ML977642">
    <property type="protein sequence ID" value="KAF1995289.1"/>
    <property type="molecule type" value="Genomic_DNA"/>
</dbReference>
<dbReference type="AlphaFoldDB" id="A0A6A5W2W8"/>
<accession>A0A6A5W2W8</accession>
<keyword evidence="1" id="KW-0472">Membrane</keyword>
<evidence type="ECO:0000256" key="1">
    <source>
        <dbReference type="SAM" id="Phobius"/>
    </source>
</evidence>
<feature type="transmembrane region" description="Helical" evidence="1">
    <location>
        <begin position="13"/>
        <end position="33"/>
    </location>
</feature>
<reference evidence="2" key="1">
    <citation type="journal article" date="2020" name="Stud. Mycol.">
        <title>101 Dothideomycetes genomes: a test case for predicting lifestyles and emergence of pathogens.</title>
        <authorList>
            <person name="Haridas S."/>
            <person name="Albert R."/>
            <person name="Binder M."/>
            <person name="Bloem J."/>
            <person name="Labutti K."/>
            <person name="Salamov A."/>
            <person name="Andreopoulos B."/>
            <person name="Baker S."/>
            <person name="Barry K."/>
            <person name="Bills G."/>
            <person name="Bluhm B."/>
            <person name="Cannon C."/>
            <person name="Castanera R."/>
            <person name="Culley D."/>
            <person name="Daum C."/>
            <person name="Ezra D."/>
            <person name="Gonzalez J."/>
            <person name="Henrissat B."/>
            <person name="Kuo A."/>
            <person name="Liang C."/>
            <person name="Lipzen A."/>
            <person name="Lutzoni F."/>
            <person name="Magnuson J."/>
            <person name="Mondo S."/>
            <person name="Nolan M."/>
            <person name="Ohm R."/>
            <person name="Pangilinan J."/>
            <person name="Park H.-J."/>
            <person name="Ramirez L."/>
            <person name="Alfaro M."/>
            <person name="Sun H."/>
            <person name="Tritt A."/>
            <person name="Yoshinaga Y."/>
            <person name="Zwiers L.-H."/>
            <person name="Turgeon B."/>
            <person name="Goodwin S."/>
            <person name="Spatafora J."/>
            <person name="Crous P."/>
            <person name="Grigoriev I."/>
        </authorList>
    </citation>
    <scope>NUCLEOTIDE SEQUENCE</scope>
    <source>
        <strain evidence="2">CBS 123094</strain>
    </source>
</reference>
<protein>
    <recommendedName>
        <fullName evidence="4">SnoaL-like domain-containing protein</fullName>
    </recommendedName>
</protein>
<evidence type="ECO:0000313" key="2">
    <source>
        <dbReference type="EMBL" id="KAF1995289.1"/>
    </source>
</evidence>
<proteinExistence type="predicted"/>
<evidence type="ECO:0008006" key="4">
    <source>
        <dbReference type="Google" id="ProtNLM"/>
    </source>
</evidence>
<keyword evidence="3" id="KW-1185">Reference proteome</keyword>
<keyword evidence="1" id="KW-0812">Transmembrane</keyword>
<dbReference type="OrthoDB" id="3758478at2759"/>
<gene>
    <name evidence="2" type="ORF">P154DRAFT_526487</name>
</gene>